<dbReference type="Pfam" id="PF00106">
    <property type="entry name" value="adh_short"/>
    <property type="match status" value="1"/>
</dbReference>
<dbReference type="RefSeq" id="XP_040633106.1">
    <property type="nucleotide sequence ID" value="XM_040774652.1"/>
</dbReference>
<evidence type="ECO:0000256" key="4">
    <source>
        <dbReference type="RuleBase" id="RU000363"/>
    </source>
</evidence>
<proteinExistence type="inferred from homology"/>
<dbReference type="CDD" id="cd05325">
    <property type="entry name" value="carb_red_sniffer_like_SDR_c"/>
    <property type="match status" value="1"/>
</dbReference>
<name>M5GFE9_DACPD</name>
<keyword evidence="6" id="KW-1185">Reference proteome</keyword>
<dbReference type="Gene3D" id="3.40.50.720">
    <property type="entry name" value="NAD(P)-binding Rossmann-like Domain"/>
    <property type="match status" value="1"/>
</dbReference>
<evidence type="ECO:0000256" key="1">
    <source>
        <dbReference type="ARBA" id="ARBA00006484"/>
    </source>
</evidence>
<dbReference type="InterPro" id="IPR051468">
    <property type="entry name" value="Fungal_SecMetab_SDRs"/>
</dbReference>
<dbReference type="GO" id="GO:0016491">
    <property type="term" value="F:oxidoreductase activity"/>
    <property type="evidence" value="ECO:0007669"/>
    <property type="project" value="UniProtKB-KW"/>
</dbReference>
<organism evidence="5 6">
    <name type="scientific">Dacryopinax primogenitus (strain DJM 731)</name>
    <name type="common">Brown rot fungus</name>
    <dbReference type="NCBI Taxonomy" id="1858805"/>
    <lineage>
        <taxon>Eukaryota</taxon>
        <taxon>Fungi</taxon>
        <taxon>Dikarya</taxon>
        <taxon>Basidiomycota</taxon>
        <taxon>Agaricomycotina</taxon>
        <taxon>Dacrymycetes</taxon>
        <taxon>Dacrymycetales</taxon>
        <taxon>Dacrymycetaceae</taxon>
        <taxon>Dacryopinax</taxon>
    </lineage>
</organism>
<gene>
    <name evidence="5" type="ORF">DACRYDRAFT_45568</name>
</gene>
<dbReference type="Proteomes" id="UP000030653">
    <property type="component" value="Unassembled WGS sequence"/>
</dbReference>
<accession>M5GFE9</accession>
<reference evidence="5 6" key="1">
    <citation type="journal article" date="2012" name="Science">
        <title>The Paleozoic origin of enzymatic lignin decomposition reconstructed from 31 fungal genomes.</title>
        <authorList>
            <person name="Floudas D."/>
            <person name="Binder M."/>
            <person name="Riley R."/>
            <person name="Barry K."/>
            <person name="Blanchette R.A."/>
            <person name="Henrissat B."/>
            <person name="Martinez A.T."/>
            <person name="Otillar R."/>
            <person name="Spatafora J.W."/>
            <person name="Yadav J.S."/>
            <person name="Aerts A."/>
            <person name="Benoit I."/>
            <person name="Boyd A."/>
            <person name="Carlson A."/>
            <person name="Copeland A."/>
            <person name="Coutinho P.M."/>
            <person name="de Vries R.P."/>
            <person name="Ferreira P."/>
            <person name="Findley K."/>
            <person name="Foster B."/>
            <person name="Gaskell J."/>
            <person name="Glotzer D."/>
            <person name="Gorecki P."/>
            <person name="Heitman J."/>
            <person name="Hesse C."/>
            <person name="Hori C."/>
            <person name="Igarashi K."/>
            <person name="Jurgens J.A."/>
            <person name="Kallen N."/>
            <person name="Kersten P."/>
            <person name="Kohler A."/>
            <person name="Kuees U."/>
            <person name="Kumar T.K.A."/>
            <person name="Kuo A."/>
            <person name="LaButti K."/>
            <person name="Larrondo L.F."/>
            <person name="Lindquist E."/>
            <person name="Ling A."/>
            <person name="Lombard V."/>
            <person name="Lucas S."/>
            <person name="Lundell T."/>
            <person name="Martin R."/>
            <person name="McLaughlin D.J."/>
            <person name="Morgenstern I."/>
            <person name="Morin E."/>
            <person name="Murat C."/>
            <person name="Nagy L.G."/>
            <person name="Nolan M."/>
            <person name="Ohm R.A."/>
            <person name="Patyshakuliyeva A."/>
            <person name="Rokas A."/>
            <person name="Ruiz-Duenas F.J."/>
            <person name="Sabat G."/>
            <person name="Salamov A."/>
            <person name="Samejima M."/>
            <person name="Schmutz J."/>
            <person name="Slot J.C."/>
            <person name="St John F."/>
            <person name="Stenlid J."/>
            <person name="Sun H."/>
            <person name="Sun S."/>
            <person name="Syed K."/>
            <person name="Tsang A."/>
            <person name="Wiebenga A."/>
            <person name="Young D."/>
            <person name="Pisabarro A."/>
            <person name="Eastwood D.C."/>
            <person name="Martin F."/>
            <person name="Cullen D."/>
            <person name="Grigoriev I.V."/>
            <person name="Hibbett D.S."/>
        </authorList>
    </citation>
    <scope>NUCLEOTIDE SEQUENCE [LARGE SCALE GENOMIC DNA]</scope>
    <source>
        <strain evidence="5 6">DJM-731 SS1</strain>
    </source>
</reference>
<dbReference type="InterPro" id="IPR036291">
    <property type="entry name" value="NAD(P)-bd_dom_sf"/>
</dbReference>
<dbReference type="GO" id="GO:0005737">
    <property type="term" value="C:cytoplasm"/>
    <property type="evidence" value="ECO:0007669"/>
    <property type="project" value="TreeGrafter"/>
</dbReference>
<evidence type="ECO:0000313" key="5">
    <source>
        <dbReference type="EMBL" id="EJU06212.1"/>
    </source>
</evidence>
<dbReference type="SUPFAM" id="SSF51735">
    <property type="entry name" value="NAD(P)-binding Rossmann-fold domains"/>
    <property type="match status" value="1"/>
</dbReference>
<keyword evidence="3" id="KW-0560">Oxidoreductase</keyword>
<protein>
    <submittedName>
        <fullName evidence="5">4-dihydrotrisporin dehydrogenase</fullName>
    </submittedName>
</protein>
<evidence type="ECO:0000256" key="2">
    <source>
        <dbReference type="ARBA" id="ARBA00022857"/>
    </source>
</evidence>
<dbReference type="PANTHER" id="PTHR43544">
    <property type="entry name" value="SHORT-CHAIN DEHYDROGENASE/REDUCTASE"/>
    <property type="match status" value="1"/>
</dbReference>
<dbReference type="PRINTS" id="PR00081">
    <property type="entry name" value="GDHRDH"/>
</dbReference>
<dbReference type="OrthoDB" id="9876299at2759"/>
<dbReference type="HOGENOM" id="CLU_010194_9_1_1"/>
<dbReference type="PANTHER" id="PTHR43544:SF7">
    <property type="entry name" value="NADB-LER2"/>
    <property type="match status" value="1"/>
</dbReference>
<keyword evidence="2" id="KW-0521">NADP</keyword>
<dbReference type="GeneID" id="63689714"/>
<evidence type="ECO:0000313" key="6">
    <source>
        <dbReference type="Proteomes" id="UP000030653"/>
    </source>
</evidence>
<dbReference type="InterPro" id="IPR002347">
    <property type="entry name" value="SDR_fam"/>
</dbReference>
<dbReference type="EMBL" id="JH795855">
    <property type="protein sequence ID" value="EJU06212.1"/>
    <property type="molecule type" value="Genomic_DNA"/>
</dbReference>
<comment type="similarity">
    <text evidence="1 4">Belongs to the short-chain dehydrogenases/reductases (SDR) family.</text>
</comment>
<dbReference type="PRINTS" id="PR00080">
    <property type="entry name" value="SDRFAMILY"/>
</dbReference>
<dbReference type="OMA" id="HHNVHVI"/>
<dbReference type="AlphaFoldDB" id="M5GFE9"/>
<evidence type="ECO:0000256" key="3">
    <source>
        <dbReference type="ARBA" id="ARBA00023002"/>
    </source>
</evidence>
<sequence>MSDRRIFVVTGTSRGLGLEFVKQLASEPETTVICVVRTLRNTDQLAHFSNDKDNVFIVEADISKQTAVKQVVDEIDQMTDGKVDVLINNAAVNTDPARPLHQCSKAFNDHLFTNVTGSIIMTNAMLPMLRKGKEKRIINISSGMGSLAYNEPGSEPTSSFSAFSVSKAGLNMATRKYASEWGKEGFVAVSLSPGWVQTRQGGSAAPLTPTDSVSAMLKVVNGLTPEQNGAFINYDGTEIDF</sequence>